<sequence>MAEVTVLEKDVNEMQLAQDEITHLERRWSQDDELLHGSKEWRDVVKHVFILSEAGKPIYSRHFSEEKLVSLFGVMQALVSCVSDSEDPNELESIQAGGHLFVFLRRSPLILVAVSQAGHSLPFLCIQLEYLYNQVVSVLTCNQLEGIYRQRKNYDLRRLLGGAESLLNRLLDFTDDAPDVLLGAVRCLKLRPASIRDAISNALLSHCSKLRTLVYGVLLAREEVIGMVRMKRCQLHPGDIHLLLNLVRSNESFQNGESWAPICLPHFDPMGFLYCYVSYLSEDCRAILLLLTTDRDMFFPLSDTRCRIVESLRKGKYLEKINEAMENGGYEMKDVDASVGGIEHFLYKHRGSSQYTCSTFPQHLSWKRIYPLYQTLHQRIHSPTRPLKLLYLTGETECILAWETGEFEAYITFGCLVQRSQAIAAVNNLLKWIKSQESSLFLLNLPTF</sequence>
<dbReference type="GO" id="GO:0032510">
    <property type="term" value="P:endosome to lysosome transport via multivesicular body sorting pathway"/>
    <property type="evidence" value="ECO:0007669"/>
    <property type="project" value="TreeGrafter"/>
</dbReference>
<dbReference type="PRINTS" id="PR01546">
    <property type="entry name" value="YEAST73DUF"/>
</dbReference>
<dbReference type="Proteomes" id="UP000677054">
    <property type="component" value="Unassembled WGS sequence"/>
</dbReference>
<organism evidence="6">
    <name type="scientific">Darwinula stevensoni</name>
    <dbReference type="NCBI Taxonomy" id="69355"/>
    <lineage>
        <taxon>Eukaryota</taxon>
        <taxon>Metazoa</taxon>
        <taxon>Ecdysozoa</taxon>
        <taxon>Arthropoda</taxon>
        <taxon>Crustacea</taxon>
        <taxon>Oligostraca</taxon>
        <taxon>Ostracoda</taxon>
        <taxon>Podocopa</taxon>
        <taxon>Podocopida</taxon>
        <taxon>Darwinulocopina</taxon>
        <taxon>Darwinuloidea</taxon>
        <taxon>Darwinulidae</taxon>
        <taxon>Darwinula</taxon>
    </lineage>
</organism>
<evidence type="ECO:0000256" key="2">
    <source>
        <dbReference type="RuleBase" id="RU367048"/>
    </source>
</evidence>
<reference evidence="6" key="1">
    <citation type="submission" date="2020-11" db="EMBL/GenBank/DDBJ databases">
        <authorList>
            <person name="Tran Van P."/>
        </authorList>
    </citation>
    <scope>NUCLEOTIDE SEQUENCE</scope>
</reference>
<dbReference type="SUPFAM" id="SSF64356">
    <property type="entry name" value="SNARE-like"/>
    <property type="match status" value="1"/>
</dbReference>
<proteinExistence type="inferred from homology"/>
<feature type="domain" description="FUZ/MON1/HPS1 second Longin" evidence="4">
    <location>
        <begin position="212"/>
        <end position="309"/>
    </location>
</feature>
<dbReference type="PANTHER" id="PTHR13027:SF7">
    <property type="entry name" value="VACUOLAR FUSION PROTEIN MON1 HOMOLOG"/>
    <property type="match status" value="1"/>
</dbReference>
<dbReference type="Pfam" id="PF19037">
    <property type="entry name" value="Fuz_longin_2"/>
    <property type="match status" value="1"/>
</dbReference>
<accession>A0A7R9A562</accession>
<name>A0A7R9A562_9CRUS</name>
<evidence type="ECO:0000313" key="7">
    <source>
        <dbReference type="Proteomes" id="UP000677054"/>
    </source>
</evidence>
<feature type="domain" description="FUZ/MON1/HPS1 third Longin" evidence="5">
    <location>
        <begin position="342"/>
        <end position="437"/>
    </location>
</feature>
<comment type="similarity">
    <text evidence="1 2">Belongs to the MON1/SAND family.</text>
</comment>
<evidence type="ECO:0000259" key="5">
    <source>
        <dbReference type="Pfam" id="PF19038"/>
    </source>
</evidence>
<dbReference type="GO" id="GO:0006623">
    <property type="term" value="P:protein targeting to vacuole"/>
    <property type="evidence" value="ECO:0007669"/>
    <property type="project" value="UniProtKB-UniRule"/>
</dbReference>
<evidence type="ECO:0000259" key="3">
    <source>
        <dbReference type="Pfam" id="PF19036"/>
    </source>
</evidence>
<dbReference type="PANTHER" id="PTHR13027">
    <property type="entry name" value="SAND PROTEIN-RELATED"/>
    <property type="match status" value="1"/>
</dbReference>
<dbReference type="EMBL" id="CAJPEV010000486">
    <property type="protein sequence ID" value="CAG0885767.1"/>
    <property type="molecule type" value="Genomic_DNA"/>
</dbReference>
<dbReference type="InterPro" id="IPR043970">
    <property type="entry name" value="FUZ/MON1/HPS1_longin_3"/>
</dbReference>
<dbReference type="EMBL" id="LR900003">
    <property type="protein sequence ID" value="CAD7243728.1"/>
    <property type="molecule type" value="Genomic_DNA"/>
</dbReference>
<keyword evidence="7" id="KW-1185">Reference proteome</keyword>
<dbReference type="GO" id="GO:0035658">
    <property type="term" value="C:Mon1-Ccz1 complex"/>
    <property type="evidence" value="ECO:0007669"/>
    <property type="project" value="TreeGrafter"/>
</dbReference>
<dbReference type="InterPro" id="IPR011012">
    <property type="entry name" value="Longin-like_dom_sf"/>
</dbReference>
<dbReference type="OrthoDB" id="272411at2759"/>
<evidence type="ECO:0000259" key="4">
    <source>
        <dbReference type="Pfam" id="PF19037"/>
    </source>
</evidence>
<dbReference type="InterPro" id="IPR043972">
    <property type="entry name" value="FUZ/MON1/HPS1_longin_1"/>
</dbReference>
<dbReference type="InterPro" id="IPR043971">
    <property type="entry name" value="FUZ/MON1/HPS1_longin_2"/>
</dbReference>
<evidence type="ECO:0000313" key="6">
    <source>
        <dbReference type="EMBL" id="CAD7243728.1"/>
    </source>
</evidence>
<evidence type="ECO:0000256" key="1">
    <source>
        <dbReference type="ARBA" id="ARBA00008968"/>
    </source>
</evidence>
<protein>
    <recommendedName>
        <fullName evidence="2">Vacuolar fusion protein MON1 homolog</fullName>
    </recommendedName>
</protein>
<comment type="function">
    <text evidence="2">Plays an important role in membrane trafficking through the secretory apparatus.</text>
</comment>
<dbReference type="InterPro" id="IPR004353">
    <property type="entry name" value="Mon1"/>
</dbReference>
<gene>
    <name evidence="6" type="ORF">DSTB1V02_LOCUS3642</name>
</gene>
<dbReference type="AlphaFoldDB" id="A0A7R9A562"/>
<feature type="domain" description="FUZ/MON1/HPS1 first Longin" evidence="3">
    <location>
        <begin position="46"/>
        <end position="170"/>
    </location>
</feature>
<dbReference type="Pfam" id="PF19036">
    <property type="entry name" value="Fuz_longin_1"/>
    <property type="match status" value="1"/>
</dbReference>
<dbReference type="Pfam" id="PF19038">
    <property type="entry name" value="Fuz_longin_3"/>
    <property type="match status" value="1"/>
</dbReference>